<evidence type="ECO:0000313" key="1">
    <source>
        <dbReference type="EMBL" id="EDN84108.1"/>
    </source>
</evidence>
<dbReference type="HOGENOM" id="CLU_2535827_0_0_11"/>
<comment type="caution">
    <text evidence="1">The sequence shown here is derived from an EMBL/GenBank/DDBJ whole genome shotgun (WGS) entry which is preliminary data.</text>
</comment>
<protein>
    <submittedName>
        <fullName evidence="1">Uncharacterized protein</fullName>
    </submittedName>
</protein>
<proteinExistence type="predicted"/>
<name>A7A5C5_BIFAD</name>
<gene>
    <name evidence="1" type="ORF">BIFADO_01041</name>
</gene>
<accession>A7A5C5</accession>
<dbReference type="RefSeq" id="WP_003809009.1">
    <property type="nucleotide sequence ID" value="NZ_DS264454.1"/>
</dbReference>
<dbReference type="AlphaFoldDB" id="A7A5C5"/>
<sequence length="83" mass="10081">MMISQYDKDMCCLYIAEGMNYIWQQRGNQELSRILEQLADRKLMKRVHGGYAITLKGLLAVKVWRLHLFLFHHGEYKYFRRKK</sequence>
<reference evidence="1 2" key="1">
    <citation type="submission" date="2007-04" db="EMBL/GenBank/DDBJ databases">
        <authorList>
            <person name="Fulton L."/>
            <person name="Clifton S."/>
            <person name="Fulton B."/>
            <person name="Xu J."/>
            <person name="Minx P."/>
            <person name="Pepin K.H."/>
            <person name="Johnson M."/>
            <person name="Thiruvilangam P."/>
            <person name="Bhonagiri V."/>
            <person name="Nash W.E."/>
            <person name="Mardis E.R."/>
            <person name="Wilson R.K."/>
        </authorList>
    </citation>
    <scope>NUCLEOTIDE SEQUENCE [LARGE SCALE GENOMIC DNA]</scope>
    <source>
        <strain evidence="1 2">L2-32</strain>
    </source>
</reference>
<reference evidence="1 2" key="2">
    <citation type="submission" date="2007-05" db="EMBL/GenBank/DDBJ databases">
        <title>Draft genome sequence of Bifidobacterium adolescentis (L2-32).</title>
        <authorList>
            <person name="Sudarsanam P."/>
            <person name="Ley R."/>
            <person name="Guruge J."/>
            <person name="Turnbaugh P.J."/>
            <person name="Mahowald M."/>
            <person name="Liep D."/>
            <person name="Gordon J."/>
        </authorList>
    </citation>
    <scope>NUCLEOTIDE SEQUENCE [LARGE SCALE GENOMIC DNA]</scope>
    <source>
        <strain evidence="1 2">L2-32</strain>
    </source>
</reference>
<dbReference type="Proteomes" id="UP000003773">
    <property type="component" value="Unassembled WGS sequence"/>
</dbReference>
<evidence type="ECO:0000313" key="2">
    <source>
        <dbReference type="Proteomes" id="UP000003773"/>
    </source>
</evidence>
<organism evidence="1 2">
    <name type="scientific">Bifidobacterium adolescentis L2-32</name>
    <dbReference type="NCBI Taxonomy" id="411481"/>
    <lineage>
        <taxon>Bacteria</taxon>
        <taxon>Bacillati</taxon>
        <taxon>Actinomycetota</taxon>
        <taxon>Actinomycetes</taxon>
        <taxon>Bifidobacteriales</taxon>
        <taxon>Bifidobacteriaceae</taxon>
        <taxon>Bifidobacterium</taxon>
    </lineage>
</organism>
<dbReference type="EMBL" id="AAXD02000018">
    <property type="protein sequence ID" value="EDN84108.1"/>
    <property type="molecule type" value="Genomic_DNA"/>
</dbReference>